<dbReference type="InterPro" id="IPR011009">
    <property type="entry name" value="Kinase-like_dom_sf"/>
</dbReference>
<evidence type="ECO:0000313" key="10">
    <source>
        <dbReference type="EMBL" id="KAE8715288.1"/>
    </source>
</evidence>
<evidence type="ECO:0000256" key="8">
    <source>
        <dbReference type="SAM" id="MobiDB-lite"/>
    </source>
</evidence>
<feature type="binding site" evidence="7">
    <location>
        <position position="120"/>
    </location>
    <ligand>
        <name>ATP</name>
        <dbReference type="ChEBI" id="CHEBI:30616"/>
    </ligand>
</feature>
<feature type="region of interest" description="Disordered" evidence="8">
    <location>
        <begin position="1"/>
        <end position="40"/>
    </location>
</feature>
<dbReference type="InterPro" id="IPR050205">
    <property type="entry name" value="CDPK_Ser/Thr_kinases"/>
</dbReference>
<dbReference type="Gene3D" id="1.10.510.10">
    <property type="entry name" value="Transferase(Phosphotransferase) domain 1"/>
    <property type="match status" value="1"/>
</dbReference>
<evidence type="ECO:0000313" key="11">
    <source>
        <dbReference type="Proteomes" id="UP000436088"/>
    </source>
</evidence>
<dbReference type="GO" id="GO:0004674">
    <property type="term" value="F:protein serine/threonine kinase activity"/>
    <property type="evidence" value="ECO:0007669"/>
    <property type="project" value="UniProtKB-KW"/>
</dbReference>
<organism evidence="10 11">
    <name type="scientific">Hibiscus syriacus</name>
    <name type="common">Rose of Sharon</name>
    <dbReference type="NCBI Taxonomy" id="106335"/>
    <lineage>
        <taxon>Eukaryota</taxon>
        <taxon>Viridiplantae</taxon>
        <taxon>Streptophyta</taxon>
        <taxon>Embryophyta</taxon>
        <taxon>Tracheophyta</taxon>
        <taxon>Spermatophyta</taxon>
        <taxon>Magnoliopsida</taxon>
        <taxon>eudicotyledons</taxon>
        <taxon>Gunneridae</taxon>
        <taxon>Pentapetalae</taxon>
        <taxon>rosids</taxon>
        <taxon>malvids</taxon>
        <taxon>Malvales</taxon>
        <taxon>Malvaceae</taxon>
        <taxon>Malvoideae</taxon>
        <taxon>Hibiscus</taxon>
    </lineage>
</organism>
<dbReference type="PROSITE" id="PS50011">
    <property type="entry name" value="PROTEIN_KINASE_DOM"/>
    <property type="match status" value="1"/>
</dbReference>
<dbReference type="PANTHER" id="PTHR24349">
    <property type="entry name" value="SERINE/THREONINE-PROTEIN KINASE"/>
    <property type="match status" value="1"/>
</dbReference>
<evidence type="ECO:0000259" key="9">
    <source>
        <dbReference type="PROSITE" id="PS50011"/>
    </source>
</evidence>
<feature type="domain" description="Protein kinase" evidence="9">
    <location>
        <begin position="1"/>
        <end position="293"/>
    </location>
</feature>
<comment type="similarity">
    <text evidence="1">Belongs to the protein kinase superfamily. CAMK Ser/Thr protein kinase family. CaMK subfamily.</text>
</comment>
<dbReference type="Pfam" id="PF00069">
    <property type="entry name" value="Pkinase"/>
    <property type="match status" value="1"/>
</dbReference>
<dbReference type="AlphaFoldDB" id="A0A6A3BIK5"/>
<dbReference type="InterPro" id="IPR000719">
    <property type="entry name" value="Prot_kinase_dom"/>
</dbReference>
<dbReference type="EMBL" id="VEPZ02000863">
    <property type="protein sequence ID" value="KAE8715288.1"/>
    <property type="molecule type" value="Genomic_DNA"/>
</dbReference>
<sequence>MGSVCSSCCGSTPLEEENKKNENEGEMVENKEGEGEAEAETVADTVGAGDGEDMIAMAAVAAVVSGKKEKPKGLKVESVLQTKRGNLKEYYNLGKKLGHGQFGITFLCVEKGTGKEYACKSITKRKLVNSGRCITWLATLMLSPSNRLMRIPWQFMSSWSYVLGENSYIKSYRGGIILKEMWLVLKISGDTLSDVVGSPYYIAPEVLQKRYGPEADVWSAGVIVYILLSGVPPFWGGQRGGSGQATRFCGLEPFEAIFDNEQAKVNGLEGDCLETFRRRNSWVEGNVQDDRRR</sequence>
<evidence type="ECO:0000256" key="5">
    <source>
        <dbReference type="ARBA" id="ARBA00022777"/>
    </source>
</evidence>
<evidence type="ECO:0000256" key="4">
    <source>
        <dbReference type="ARBA" id="ARBA00022741"/>
    </source>
</evidence>
<reference evidence="10" key="1">
    <citation type="submission" date="2019-09" db="EMBL/GenBank/DDBJ databases">
        <title>Draft genome information of white flower Hibiscus syriacus.</title>
        <authorList>
            <person name="Kim Y.-M."/>
        </authorList>
    </citation>
    <scope>NUCLEOTIDE SEQUENCE [LARGE SCALE GENOMIC DNA]</scope>
    <source>
        <strain evidence="10">YM2019G1</strain>
    </source>
</reference>
<keyword evidence="4 7" id="KW-0547">Nucleotide-binding</keyword>
<proteinExistence type="inferred from homology"/>
<keyword evidence="11" id="KW-1185">Reference proteome</keyword>
<dbReference type="SUPFAM" id="SSF56112">
    <property type="entry name" value="Protein kinase-like (PK-like)"/>
    <property type="match status" value="1"/>
</dbReference>
<gene>
    <name evidence="10" type="ORF">F3Y22_tig00110183pilonHSYRG00079</name>
</gene>
<dbReference type="InterPro" id="IPR017441">
    <property type="entry name" value="Protein_kinase_ATP_BS"/>
</dbReference>
<keyword evidence="6 7" id="KW-0067">ATP-binding</keyword>
<dbReference type="GO" id="GO:0005524">
    <property type="term" value="F:ATP binding"/>
    <property type="evidence" value="ECO:0007669"/>
    <property type="project" value="UniProtKB-UniRule"/>
</dbReference>
<name>A0A6A3BIK5_HIBSY</name>
<keyword evidence="2" id="KW-0723">Serine/threonine-protein kinase</keyword>
<dbReference type="PROSITE" id="PS00107">
    <property type="entry name" value="PROTEIN_KINASE_ATP"/>
    <property type="match status" value="1"/>
</dbReference>
<comment type="caution">
    <text evidence="10">The sequence shown here is derived from an EMBL/GenBank/DDBJ whole genome shotgun (WGS) entry which is preliminary data.</text>
</comment>
<dbReference type="Proteomes" id="UP000436088">
    <property type="component" value="Unassembled WGS sequence"/>
</dbReference>
<dbReference type="Gene3D" id="3.30.200.20">
    <property type="entry name" value="Phosphorylase Kinase, domain 1"/>
    <property type="match status" value="1"/>
</dbReference>
<feature type="compositionally biased region" description="Basic and acidic residues" evidence="8">
    <location>
        <begin position="16"/>
        <end position="34"/>
    </location>
</feature>
<keyword evidence="5" id="KW-0418">Kinase</keyword>
<evidence type="ECO:0000256" key="6">
    <source>
        <dbReference type="ARBA" id="ARBA00022840"/>
    </source>
</evidence>
<evidence type="ECO:0000256" key="7">
    <source>
        <dbReference type="PROSITE-ProRule" id="PRU10141"/>
    </source>
</evidence>
<evidence type="ECO:0000256" key="3">
    <source>
        <dbReference type="ARBA" id="ARBA00022679"/>
    </source>
</evidence>
<dbReference type="SMART" id="SM00220">
    <property type="entry name" value="S_TKc"/>
    <property type="match status" value="1"/>
</dbReference>
<keyword evidence="3" id="KW-0808">Transferase</keyword>
<protein>
    <recommendedName>
        <fullName evidence="9">Protein kinase domain-containing protein</fullName>
    </recommendedName>
</protein>
<accession>A0A6A3BIK5</accession>
<evidence type="ECO:0000256" key="2">
    <source>
        <dbReference type="ARBA" id="ARBA00022527"/>
    </source>
</evidence>
<evidence type="ECO:0000256" key="1">
    <source>
        <dbReference type="ARBA" id="ARBA00005354"/>
    </source>
</evidence>